<feature type="transmembrane region" description="Helical" evidence="1">
    <location>
        <begin position="283"/>
        <end position="308"/>
    </location>
</feature>
<evidence type="ECO:0000313" key="2">
    <source>
        <dbReference type="EMBL" id="CAF0776971.1"/>
    </source>
</evidence>
<keyword evidence="4" id="KW-1185">Reference proteome</keyword>
<name>A0A813R278_9BILA</name>
<feature type="transmembrane region" description="Helical" evidence="1">
    <location>
        <begin position="188"/>
        <end position="211"/>
    </location>
</feature>
<evidence type="ECO:0000256" key="1">
    <source>
        <dbReference type="SAM" id="Phobius"/>
    </source>
</evidence>
<gene>
    <name evidence="2" type="ORF">GPM918_LOCUS2246</name>
    <name evidence="3" type="ORF">SRO942_LOCUS2246</name>
</gene>
<keyword evidence="1" id="KW-1133">Transmembrane helix</keyword>
<keyword evidence="1" id="KW-0472">Membrane</keyword>
<sequence length="382" mass="44439">MYLLCPLRIKFPIFSTKNHSRLYNKKSPSSFTTLQKSSFYSYCYSFFSRQVWWPIIIIFDFYRILHDIDMLNSQTMVIYNILPLLSKTASTSTTHATSFEILTNDDNNANKNHTMNISNVHSTFQVHNELPLKWPHVETLLSRLSLNRDHNAAPESTAVISDDTIFDNDQIKQLLSLISQCQIYFKHWYILLLFSIIKITWLLALCMFVLGAIIEQNTLMIPFLYIIMINYTIRGLTVIGCLVSIPYDFAFVTSSPYDPRMPKAFVDWNKPILCVLNIRQTTAILILEFIAAIQFILAIGTITSSSFTTDVVNKKQLRQFQQIFLKTFQKIHYHHQHKTMSITSKHTGSQEILKQVKHQQREYLTNTENKNNRVSTISEIIV</sequence>
<dbReference type="AlphaFoldDB" id="A0A813R278"/>
<evidence type="ECO:0000313" key="3">
    <source>
        <dbReference type="EMBL" id="CAF3559596.1"/>
    </source>
</evidence>
<protein>
    <submittedName>
        <fullName evidence="2">Uncharacterized protein</fullName>
    </submittedName>
</protein>
<feature type="transmembrane region" description="Helical" evidence="1">
    <location>
        <begin position="223"/>
        <end position="247"/>
    </location>
</feature>
<reference evidence="2" key="1">
    <citation type="submission" date="2021-02" db="EMBL/GenBank/DDBJ databases">
        <authorList>
            <person name="Nowell W R."/>
        </authorList>
    </citation>
    <scope>NUCLEOTIDE SEQUENCE</scope>
</reference>
<dbReference type="EMBL" id="CAJNOQ010000242">
    <property type="protein sequence ID" value="CAF0776971.1"/>
    <property type="molecule type" value="Genomic_DNA"/>
</dbReference>
<dbReference type="Proteomes" id="UP000681722">
    <property type="component" value="Unassembled WGS sequence"/>
</dbReference>
<accession>A0A813R278</accession>
<organism evidence="2 4">
    <name type="scientific">Didymodactylos carnosus</name>
    <dbReference type="NCBI Taxonomy" id="1234261"/>
    <lineage>
        <taxon>Eukaryota</taxon>
        <taxon>Metazoa</taxon>
        <taxon>Spiralia</taxon>
        <taxon>Gnathifera</taxon>
        <taxon>Rotifera</taxon>
        <taxon>Eurotatoria</taxon>
        <taxon>Bdelloidea</taxon>
        <taxon>Philodinida</taxon>
        <taxon>Philodinidae</taxon>
        <taxon>Didymodactylos</taxon>
    </lineage>
</organism>
<comment type="caution">
    <text evidence="2">The sequence shown here is derived from an EMBL/GenBank/DDBJ whole genome shotgun (WGS) entry which is preliminary data.</text>
</comment>
<evidence type="ECO:0000313" key="4">
    <source>
        <dbReference type="Proteomes" id="UP000663829"/>
    </source>
</evidence>
<dbReference type="EMBL" id="CAJOBC010000242">
    <property type="protein sequence ID" value="CAF3559596.1"/>
    <property type="molecule type" value="Genomic_DNA"/>
</dbReference>
<dbReference type="Proteomes" id="UP000663829">
    <property type="component" value="Unassembled WGS sequence"/>
</dbReference>
<proteinExistence type="predicted"/>
<keyword evidence="1" id="KW-0812">Transmembrane</keyword>